<dbReference type="OrthoDB" id="4821062at2759"/>
<dbReference type="EMBL" id="KN714679">
    <property type="protein sequence ID" value="KUI55224.1"/>
    <property type="molecule type" value="Genomic_DNA"/>
</dbReference>
<protein>
    <recommendedName>
        <fullName evidence="1">DUF6604 domain-containing protein</fullName>
    </recommendedName>
</protein>
<evidence type="ECO:0000313" key="3">
    <source>
        <dbReference type="Proteomes" id="UP000078576"/>
    </source>
</evidence>
<dbReference type="Pfam" id="PF20253">
    <property type="entry name" value="DUF6604"/>
    <property type="match status" value="1"/>
</dbReference>
<evidence type="ECO:0000313" key="2">
    <source>
        <dbReference type="EMBL" id="KUI55224.1"/>
    </source>
</evidence>
<dbReference type="Proteomes" id="UP000078576">
    <property type="component" value="Unassembled WGS sequence"/>
</dbReference>
<proteinExistence type="predicted"/>
<organism evidence="2 3">
    <name type="scientific">Cytospora mali</name>
    <name type="common">Apple Valsa canker fungus</name>
    <name type="synonym">Valsa mali</name>
    <dbReference type="NCBI Taxonomy" id="578113"/>
    <lineage>
        <taxon>Eukaryota</taxon>
        <taxon>Fungi</taxon>
        <taxon>Dikarya</taxon>
        <taxon>Ascomycota</taxon>
        <taxon>Pezizomycotina</taxon>
        <taxon>Sordariomycetes</taxon>
        <taxon>Sordariomycetidae</taxon>
        <taxon>Diaporthales</taxon>
        <taxon>Cytosporaceae</taxon>
        <taxon>Cytospora</taxon>
    </lineage>
</organism>
<dbReference type="InterPro" id="IPR046539">
    <property type="entry name" value="DUF6604"/>
</dbReference>
<gene>
    <name evidence="2" type="ORF">VP1G_02721</name>
</gene>
<dbReference type="AlphaFoldDB" id="A0A194UUD2"/>
<accession>A0A194UUD2</accession>
<feature type="domain" description="DUF6604" evidence="1">
    <location>
        <begin position="25"/>
        <end position="190"/>
    </location>
</feature>
<dbReference type="PANTHER" id="PTHR38795:SF1">
    <property type="entry name" value="DUF6604 DOMAIN-CONTAINING PROTEIN"/>
    <property type="match status" value="1"/>
</dbReference>
<name>A0A194UUD2_CYTMA</name>
<dbReference type="PANTHER" id="PTHR38795">
    <property type="entry name" value="DUF6604 DOMAIN-CONTAINING PROTEIN"/>
    <property type="match status" value="1"/>
</dbReference>
<reference evidence="3" key="1">
    <citation type="submission" date="2014-12" db="EMBL/GenBank/DDBJ databases">
        <title>Genome Sequence of Valsa Canker Pathogens Uncovers a Specific Adaption of Colonization on Woody Bark.</title>
        <authorList>
            <person name="Yin Z."/>
            <person name="Liu H."/>
            <person name="Gao X."/>
            <person name="Li Z."/>
            <person name="Song N."/>
            <person name="Ke X."/>
            <person name="Dai Q."/>
            <person name="Wu Y."/>
            <person name="Sun Y."/>
            <person name="Xu J.-R."/>
            <person name="Kang Z.K."/>
            <person name="Wang L."/>
            <person name="Huang L."/>
        </authorList>
    </citation>
    <scope>NUCLEOTIDE SEQUENCE [LARGE SCALE GENOMIC DNA]</scope>
    <source>
        <strain evidence="3">SXYL134</strain>
    </source>
</reference>
<keyword evidence="3" id="KW-1185">Reference proteome</keyword>
<sequence>MATQEDGSAPVTLPADRYESYMYSKRDTNEVLDWLRINASKKTKQSPFDSELTLKQILHAAKLVVAHRNSIPSHIQDAFKRLLRARSKLTDWFRQNETHQGNAQSASTDAHEAFNNTLAKVYNVMFPQDEVHSDHGNKTRYPIPSDKPTTSYNFYEVLAKIGGDESSNLNLEMHPEHQQKHNTEKSKFEVPEYIIEGDLLREQCEAMSWLLELDIGCSLVKQWFEKARDNEIPIVVVETLTVSVLNHIMEKEMQQIAKKQDGSCKEIMRLLVGGQQDGSAGGDMPSISGGQENEARGCHGGPSYCNFRNLSSLIVFCNAFREFILRKNEPGFLTTIQRKPLHCYFDTPAREAEREEAFRAEYSKIGHLPTRDKAKAHRAFMERHAKDYEGCILIFKSLWHDHFNNPEPIDLSVLQMNSFFDWIQKYEPHQDSSYISTQALPTTSLAWYLQVVLESAKSFVWKDGKLNPVSCRIQALRFGQEIVGSLDKVLAIDTVNSFVSDPKLRRDLQVLRETVQVILAIPRFDLLHQSPIMSGRLNNTLLQFAFSKGLELLDQMGMFGTVLHLYKACQFVTGGESSISVLDSLCDIFRESVFMGDFPTRNFEIIHFRFMKIPRKSTKEFDRNEGCGYRRLDRYKENWIYAKQNRIQHSDISSWFDFTCGDGLLNPGFWAHLERTGKRTSMSKGAILRTEHLVCTEPLAKLFSYIESALVKDFEEGYKVPRINFFEIYLLAVRTLENFGKRYLESHSAVSDSVTSVEAAMQDIDEEAHGRNIKISLAVETAFSVFKLIDLRMKDRIPGQDTFEGLPLLQQLQGAIRDSWEGVSLEGLHWKTL</sequence>
<evidence type="ECO:0000259" key="1">
    <source>
        <dbReference type="Pfam" id="PF20253"/>
    </source>
</evidence>